<name>A0A097QUY7_9EURY</name>
<dbReference type="SUPFAM" id="SSF55681">
    <property type="entry name" value="Class II aaRS and biotin synthetases"/>
    <property type="match status" value="1"/>
</dbReference>
<dbReference type="InterPro" id="IPR036388">
    <property type="entry name" value="WH-like_DNA-bd_sf"/>
</dbReference>
<dbReference type="PANTHER" id="PTHR12835">
    <property type="entry name" value="BIOTIN PROTEIN LIGASE"/>
    <property type="match status" value="1"/>
</dbReference>
<dbReference type="InterPro" id="IPR036390">
    <property type="entry name" value="WH_DNA-bd_sf"/>
</dbReference>
<evidence type="ECO:0000256" key="1">
    <source>
        <dbReference type="ARBA" id="ARBA00022598"/>
    </source>
</evidence>
<dbReference type="InterPro" id="IPR045864">
    <property type="entry name" value="aa-tRNA-synth_II/BPL/LPL"/>
</dbReference>
<dbReference type="PANTHER" id="PTHR12835:SF5">
    <property type="entry name" value="BIOTIN--PROTEIN LIGASE"/>
    <property type="match status" value="1"/>
</dbReference>
<evidence type="ECO:0000313" key="4">
    <source>
        <dbReference type="Proteomes" id="UP000029980"/>
    </source>
</evidence>
<dbReference type="EMBL" id="CP008887">
    <property type="protein sequence ID" value="AIU70287.1"/>
    <property type="molecule type" value="Genomic_DNA"/>
</dbReference>
<evidence type="ECO:0000313" key="3">
    <source>
        <dbReference type="EMBL" id="AIU70287.1"/>
    </source>
</evidence>
<dbReference type="HOGENOM" id="CLU_051096_0_0_2"/>
<keyword evidence="4" id="KW-1185">Reference proteome</keyword>
<reference evidence="3 4" key="1">
    <citation type="journal article" date="2015" name="Int. J. Syst. Evol. Microbiol.">
        <title>Thermococcus eurythermalis sp. nov., a conditional piezophilic hyperthermophilic archaeon with a wide temperature range isolated from an oil-immersed chimney in the Guaymas Basin.</title>
        <authorList>
            <person name="Zhao W."/>
            <person name="Zeng X."/>
            <person name="Xiao X."/>
        </authorList>
    </citation>
    <scope>NUCLEOTIDE SEQUENCE [LARGE SCALE GENOMIC DNA]</scope>
    <source>
        <strain evidence="3 4">A501</strain>
    </source>
</reference>
<accession>A0A097QUY7</accession>
<dbReference type="AlphaFoldDB" id="A0A097QUY7"/>
<organism evidence="3 4">
    <name type="scientific">Thermococcus eurythermalis</name>
    <dbReference type="NCBI Taxonomy" id="1505907"/>
    <lineage>
        <taxon>Archaea</taxon>
        <taxon>Methanobacteriati</taxon>
        <taxon>Methanobacteriota</taxon>
        <taxon>Thermococci</taxon>
        <taxon>Thermococcales</taxon>
        <taxon>Thermococcaceae</taxon>
        <taxon>Thermococcus</taxon>
    </lineage>
</organism>
<dbReference type="KEGG" id="teu:TEU_08070"/>
<evidence type="ECO:0000259" key="2">
    <source>
        <dbReference type="PROSITE" id="PS51733"/>
    </source>
</evidence>
<proteinExistence type="predicted"/>
<protein>
    <recommendedName>
        <fullName evidence="2">BPL/LPL catalytic domain-containing protein</fullName>
    </recommendedName>
</protein>
<dbReference type="Pfam" id="PF03099">
    <property type="entry name" value="BPL_LplA_LipB"/>
    <property type="match status" value="1"/>
</dbReference>
<sequence length="240" mass="26295">MLHDSPVKRAILQGPFPISGEELAKRFGISRVVVWKHVRELRRLGYSIRSTGKGYLLEGRPDVPYPWELDVRAVYLPETASTMDVAWKLEDWTFVIAGTQRSGRGRGGRRWFSPPGGLYFSVAVSPNLPLSETDSILSSVLSSIVEVLHDLGVEAEPRENALYVGDRKLGGVLVEISGEMERIKRAVVGVGINVNNPVPEGAVSLQMLLGKVSLLEVARKTLPAVEEGLRRLLKTSGNSG</sequence>
<dbReference type="PROSITE" id="PS51733">
    <property type="entry name" value="BPL_LPL_CATALYTIC"/>
    <property type="match status" value="1"/>
</dbReference>
<dbReference type="NCBIfam" id="TIGR00121">
    <property type="entry name" value="birA_ligase"/>
    <property type="match status" value="1"/>
</dbReference>
<keyword evidence="1" id="KW-0436">Ligase</keyword>
<dbReference type="GO" id="GO:0004077">
    <property type="term" value="F:biotin--[biotin carboxyl-carrier protein] ligase activity"/>
    <property type="evidence" value="ECO:0007669"/>
    <property type="project" value="InterPro"/>
</dbReference>
<gene>
    <name evidence="3" type="ORF">TEU_08070</name>
</gene>
<dbReference type="InterPro" id="IPR004143">
    <property type="entry name" value="BPL_LPL_catalytic"/>
</dbReference>
<dbReference type="InterPro" id="IPR004408">
    <property type="entry name" value="Biotin_CoA_COase_ligase"/>
</dbReference>
<dbReference type="InterPro" id="IPR013196">
    <property type="entry name" value="HTH_11"/>
</dbReference>
<dbReference type="GO" id="GO:0005737">
    <property type="term" value="C:cytoplasm"/>
    <property type="evidence" value="ECO:0007669"/>
    <property type="project" value="TreeGrafter"/>
</dbReference>
<dbReference type="Pfam" id="PF08279">
    <property type="entry name" value="HTH_11"/>
    <property type="match status" value="1"/>
</dbReference>
<dbReference type="Proteomes" id="UP000029980">
    <property type="component" value="Chromosome"/>
</dbReference>
<dbReference type="SUPFAM" id="SSF46785">
    <property type="entry name" value="Winged helix' DNA-binding domain"/>
    <property type="match status" value="1"/>
</dbReference>
<dbReference type="Gene3D" id="3.30.930.10">
    <property type="entry name" value="Bira Bifunctional Protein, Domain 2"/>
    <property type="match status" value="1"/>
</dbReference>
<feature type="domain" description="BPL/LPL catalytic" evidence="2">
    <location>
        <begin position="58"/>
        <end position="240"/>
    </location>
</feature>
<dbReference type="Gene3D" id="1.10.10.10">
    <property type="entry name" value="Winged helix-like DNA-binding domain superfamily/Winged helix DNA-binding domain"/>
    <property type="match status" value="1"/>
</dbReference>
<dbReference type="STRING" id="1505907.TEU_08070"/>